<name>X1NXU0_9ZZZZ</name>
<sequence length="106" mass="11925">MRINAANSFLVIGFRIFVINVSNIADNGIPSQNKNVVFTGKLNDGSGTNNRNSDNVINLNNRLIKSPYCNLKIRIIRKSRQNTKEIKKILIKNVVVNIGIPPMEYI</sequence>
<reference evidence="1" key="1">
    <citation type="journal article" date="2014" name="Front. Microbiol.">
        <title>High frequency of phylogenetically diverse reductive dehalogenase-homologous genes in deep subseafloor sedimentary metagenomes.</title>
        <authorList>
            <person name="Kawai M."/>
            <person name="Futagami T."/>
            <person name="Toyoda A."/>
            <person name="Takaki Y."/>
            <person name="Nishi S."/>
            <person name="Hori S."/>
            <person name="Arai W."/>
            <person name="Tsubouchi T."/>
            <person name="Morono Y."/>
            <person name="Uchiyama I."/>
            <person name="Ito T."/>
            <person name="Fujiyama A."/>
            <person name="Inagaki F."/>
            <person name="Takami H."/>
        </authorList>
    </citation>
    <scope>NUCLEOTIDE SEQUENCE</scope>
    <source>
        <strain evidence="1">Expedition CK06-06</strain>
    </source>
</reference>
<accession>X1NXU0</accession>
<dbReference type="EMBL" id="BARV01018219">
    <property type="protein sequence ID" value="GAI31600.1"/>
    <property type="molecule type" value="Genomic_DNA"/>
</dbReference>
<gene>
    <name evidence="1" type="ORF">S06H3_30867</name>
</gene>
<dbReference type="AlphaFoldDB" id="X1NXU0"/>
<organism evidence="1">
    <name type="scientific">marine sediment metagenome</name>
    <dbReference type="NCBI Taxonomy" id="412755"/>
    <lineage>
        <taxon>unclassified sequences</taxon>
        <taxon>metagenomes</taxon>
        <taxon>ecological metagenomes</taxon>
    </lineage>
</organism>
<proteinExistence type="predicted"/>
<protein>
    <submittedName>
        <fullName evidence="1">Uncharacterized protein</fullName>
    </submittedName>
</protein>
<evidence type="ECO:0000313" key="1">
    <source>
        <dbReference type="EMBL" id="GAI31600.1"/>
    </source>
</evidence>
<comment type="caution">
    <text evidence="1">The sequence shown here is derived from an EMBL/GenBank/DDBJ whole genome shotgun (WGS) entry which is preliminary data.</text>
</comment>